<protein>
    <submittedName>
        <fullName evidence="1">Uncharacterized protein</fullName>
    </submittedName>
</protein>
<proteinExistence type="predicted"/>
<reference evidence="1 2" key="1">
    <citation type="journal article" date="2017" name="Int. J. Parasitol.">
        <title>The genome of the protozoan parasite Cystoisospora suis and a reverse vaccinology approach to identify vaccine candidates.</title>
        <authorList>
            <person name="Palmieri N."/>
            <person name="Shrestha A."/>
            <person name="Ruttkowski B."/>
            <person name="Beck T."/>
            <person name="Vogl C."/>
            <person name="Tomley F."/>
            <person name="Blake D.P."/>
            <person name="Joachim A."/>
        </authorList>
    </citation>
    <scope>NUCLEOTIDE SEQUENCE [LARGE SCALE GENOMIC DNA]</scope>
    <source>
        <strain evidence="1 2">Wien I</strain>
    </source>
</reference>
<evidence type="ECO:0000313" key="2">
    <source>
        <dbReference type="Proteomes" id="UP000221165"/>
    </source>
</evidence>
<organism evidence="1 2">
    <name type="scientific">Cystoisospora suis</name>
    <dbReference type="NCBI Taxonomy" id="483139"/>
    <lineage>
        <taxon>Eukaryota</taxon>
        <taxon>Sar</taxon>
        <taxon>Alveolata</taxon>
        <taxon>Apicomplexa</taxon>
        <taxon>Conoidasida</taxon>
        <taxon>Coccidia</taxon>
        <taxon>Eucoccidiorida</taxon>
        <taxon>Eimeriorina</taxon>
        <taxon>Sarcocystidae</taxon>
        <taxon>Cystoisospora</taxon>
    </lineage>
</organism>
<dbReference type="EMBL" id="MIGC01001201">
    <property type="protein sequence ID" value="PHJ23311.1"/>
    <property type="molecule type" value="Genomic_DNA"/>
</dbReference>
<dbReference type="RefSeq" id="XP_067924987.1">
    <property type="nucleotide sequence ID" value="XM_068063020.1"/>
</dbReference>
<dbReference type="AlphaFoldDB" id="A0A2C6KGZ9"/>
<keyword evidence="2" id="KW-1185">Reference proteome</keyword>
<sequence length="109" mass="12133">MKPAEVRLAHLLKLSESLQPLAGYRELLSPAGRDLFVFIVQTALERVADLRVLSAELPDDVYAVIQRLAEALREPHITLTEGLEHRLRALVTLEAEALLSRPGSDRSLL</sequence>
<dbReference type="Proteomes" id="UP000221165">
    <property type="component" value="Unassembled WGS sequence"/>
</dbReference>
<dbReference type="GeneID" id="94426231"/>
<evidence type="ECO:0000313" key="1">
    <source>
        <dbReference type="EMBL" id="PHJ23311.1"/>
    </source>
</evidence>
<accession>A0A2C6KGZ9</accession>
<name>A0A2C6KGZ9_9APIC</name>
<comment type="caution">
    <text evidence="1">The sequence shown here is derived from an EMBL/GenBank/DDBJ whole genome shotgun (WGS) entry which is preliminary data.</text>
</comment>
<gene>
    <name evidence="1" type="ORF">CSUI_002821</name>
</gene>
<dbReference type="VEuPathDB" id="ToxoDB:CSUI_002821"/>